<comment type="caution">
    <text evidence="1">The sequence shown here is derived from an EMBL/GenBank/DDBJ whole genome shotgun (WGS) entry which is preliminary data.</text>
</comment>
<evidence type="ECO:0000313" key="1">
    <source>
        <dbReference type="EMBL" id="CAI9609879.1"/>
    </source>
</evidence>
<organism evidence="1 2">
    <name type="scientific">Staurois parvus</name>
    <dbReference type="NCBI Taxonomy" id="386267"/>
    <lineage>
        <taxon>Eukaryota</taxon>
        <taxon>Metazoa</taxon>
        <taxon>Chordata</taxon>
        <taxon>Craniata</taxon>
        <taxon>Vertebrata</taxon>
        <taxon>Euteleostomi</taxon>
        <taxon>Amphibia</taxon>
        <taxon>Batrachia</taxon>
        <taxon>Anura</taxon>
        <taxon>Neobatrachia</taxon>
        <taxon>Ranoidea</taxon>
        <taxon>Ranidae</taxon>
        <taxon>Staurois</taxon>
    </lineage>
</organism>
<proteinExistence type="predicted"/>
<protein>
    <submittedName>
        <fullName evidence="1">Uncharacterized protein</fullName>
    </submittedName>
</protein>
<accession>A0ABN9GL82</accession>
<sequence>QDTTFTISDLPQYTSSPFLESPRTLHSLYLVSHSTQHRNANILVNINC</sequence>
<keyword evidence="2" id="KW-1185">Reference proteome</keyword>
<gene>
    <name evidence="1" type="ORF">SPARVUS_LOCUS14326011</name>
</gene>
<reference evidence="1" key="1">
    <citation type="submission" date="2023-05" db="EMBL/GenBank/DDBJ databases">
        <authorList>
            <person name="Stuckert A."/>
        </authorList>
    </citation>
    <scope>NUCLEOTIDE SEQUENCE</scope>
</reference>
<name>A0ABN9GL82_9NEOB</name>
<evidence type="ECO:0000313" key="2">
    <source>
        <dbReference type="Proteomes" id="UP001162483"/>
    </source>
</evidence>
<dbReference type="EMBL" id="CATNWA010018856">
    <property type="protein sequence ID" value="CAI9609879.1"/>
    <property type="molecule type" value="Genomic_DNA"/>
</dbReference>
<dbReference type="Proteomes" id="UP001162483">
    <property type="component" value="Unassembled WGS sequence"/>
</dbReference>
<feature type="non-terminal residue" evidence="1">
    <location>
        <position position="1"/>
    </location>
</feature>